<dbReference type="Proteomes" id="UP001627154">
    <property type="component" value="Unassembled WGS sequence"/>
</dbReference>
<dbReference type="EMBL" id="JBJJXI010000020">
    <property type="protein sequence ID" value="KAL3405606.1"/>
    <property type="molecule type" value="Genomic_DNA"/>
</dbReference>
<organism evidence="6 7">
    <name type="scientific">Trichogramma kaykai</name>
    <dbReference type="NCBI Taxonomy" id="54128"/>
    <lineage>
        <taxon>Eukaryota</taxon>
        <taxon>Metazoa</taxon>
        <taxon>Ecdysozoa</taxon>
        <taxon>Arthropoda</taxon>
        <taxon>Hexapoda</taxon>
        <taxon>Insecta</taxon>
        <taxon>Pterygota</taxon>
        <taxon>Neoptera</taxon>
        <taxon>Endopterygota</taxon>
        <taxon>Hymenoptera</taxon>
        <taxon>Apocrita</taxon>
        <taxon>Proctotrupomorpha</taxon>
        <taxon>Chalcidoidea</taxon>
        <taxon>Trichogrammatidae</taxon>
        <taxon>Trichogramma</taxon>
    </lineage>
</organism>
<sequence length="511" mass="58240">MQYLVECNDKIGSLCIIYQHDMIITSNKVSLDVGSSVNFKWTEPGKKTKKFTGTILSQSRNENDLMKLMETLIKSKEKSNKNNSKATLQVKSKKNPPRTLEKEIMNDLLKQDNNEMKWVVDECEEIKKDITNKLATFQKQILDKIEFLQSTFSSNPVNYKESVESLEPSNSINNNLSKETSIPKKRRSYGMNLEEKTEGKPNECVESLVPSDSINNLSKETSIPKKRRSYGMDFEEKIEGKPDEFEKIEFHNLENELTDDMVLSEVQQDNFLESNGKTGQESEQELMLSPQNSDMILDEFSFDVNNNTKLKTACEQKKILSNQQPNYNQCKPSTSTAIREGTSDNPKLKIDNEQKFFSNQQANEYKSFDSTRKQERKRIRVISSDSDDDDNVVDNYSGIKSLKYTEAGENVTELVKGTGIYVNTLDVSTAMEISTGQNELARGLMKAVFTEAALSKCSLMGTKGERPGLYKPGVDTILLYVKNYAAKLNWPRKDRQLIVRSMSAKLQEMKK</sequence>
<evidence type="ECO:0000256" key="1">
    <source>
        <dbReference type="SAM" id="MobiDB-lite"/>
    </source>
</evidence>
<dbReference type="InterPro" id="IPR018379">
    <property type="entry name" value="BEN_domain"/>
</dbReference>
<evidence type="ECO:0000313" key="6">
    <source>
        <dbReference type="EMBL" id="KAL3407246.1"/>
    </source>
</evidence>
<name>A0ABD2XR51_9HYME</name>
<dbReference type="EMBL" id="JBJJXI010000019">
    <property type="protein sequence ID" value="KAL3405750.1"/>
    <property type="molecule type" value="Genomic_DNA"/>
</dbReference>
<dbReference type="PROSITE" id="PS51457">
    <property type="entry name" value="BEN"/>
    <property type="match status" value="1"/>
</dbReference>
<feature type="region of interest" description="Disordered" evidence="1">
    <location>
        <begin position="325"/>
        <end position="347"/>
    </location>
</feature>
<gene>
    <name evidence="6" type="ORF">TKK_000529</name>
    <name evidence="5" type="ORF">TKK_001200</name>
    <name evidence="4" type="ORF">TKK_001981</name>
    <name evidence="3" type="ORF">TKK_009287</name>
</gene>
<keyword evidence="7" id="KW-1185">Reference proteome</keyword>
<feature type="compositionally biased region" description="Polar residues" evidence="1">
    <location>
        <begin position="325"/>
        <end position="337"/>
    </location>
</feature>
<reference evidence="6 7" key="1">
    <citation type="journal article" date="2024" name="bioRxiv">
        <title>A reference genome for Trichogramma kaykai: A tiny desert-dwelling parasitoid wasp with competing sex-ratio distorters.</title>
        <authorList>
            <person name="Culotta J."/>
            <person name="Lindsey A.R."/>
        </authorList>
    </citation>
    <scope>NUCLEOTIDE SEQUENCE [LARGE SCALE GENOMIC DNA]</scope>
    <source>
        <strain evidence="6 7">KSX58</strain>
    </source>
</reference>
<accession>A0ABD2XR51</accession>
<dbReference type="AlphaFoldDB" id="A0ABD2XR51"/>
<evidence type="ECO:0000313" key="5">
    <source>
        <dbReference type="EMBL" id="KAL3405750.1"/>
    </source>
</evidence>
<dbReference type="EMBL" id="JBJJXI010000011">
    <property type="protein sequence ID" value="KAL3407246.1"/>
    <property type="molecule type" value="Genomic_DNA"/>
</dbReference>
<evidence type="ECO:0000313" key="7">
    <source>
        <dbReference type="Proteomes" id="UP001627154"/>
    </source>
</evidence>
<proteinExistence type="predicted"/>
<protein>
    <recommendedName>
        <fullName evidence="2">BEN domain-containing protein</fullName>
    </recommendedName>
</protein>
<evidence type="ECO:0000313" key="3">
    <source>
        <dbReference type="EMBL" id="KAL3396923.1"/>
    </source>
</evidence>
<feature type="domain" description="BEN" evidence="2">
    <location>
        <begin position="417"/>
        <end position="511"/>
    </location>
</feature>
<evidence type="ECO:0000313" key="4">
    <source>
        <dbReference type="EMBL" id="KAL3405606.1"/>
    </source>
</evidence>
<evidence type="ECO:0000259" key="2">
    <source>
        <dbReference type="PROSITE" id="PS51457"/>
    </source>
</evidence>
<comment type="caution">
    <text evidence="6">The sequence shown here is derived from an EMBL/GenBank/DDBJ whole genome shotgun (WGS) entry which is preliminary data.</text>
</comment>
<dbReference type="EMBL" id="JBJJXI010000068">
    <property type="protein sequence ID" value="KAL3396923.1"/>
    <property type="molecule type" value="Genomic_DNA"/>
</dbReference>